<dbReference type="Proteomes" id="UP000198211">
    <property type="component" value="Unassembled WGS sequence"/>
</dbReference>
<name>A0A225WK72_9STRA</name>
<keyword evidence="2" id="KW-1185">Reference proteome</keyword>
<comment type="caution">
    <text evidence="1">The sequence shown here is derived from an EMBL/GenBank/DDBJ whole genome shotgun (WGS) entry which is preliminary data.</text>
</comment>
<dbReference type="PANTHER" id="PTHR31827:SF1">
    <property type="entry name" value="EMB|CAB89363.1"/>
    <property type="match status" value="1"/>
</dbReference>
<protein>
    <submittedName>
        <fullName evidence="1">Uncharacterized protein</fullName>
    </submittedName>
</protein>
<sequence>MRTNEHLREGSKRRNSLEDASVNLFLFGNNAATLASDGVVMPIVEDLRLLNDEYFCDDKNEPEVAGANKDPDESMHNMDLKAPVEASASGARKRKRCSHVGCQKGARYRGKCHQHCGRTCSYQGCDAPIKLRGLCSAHGGIAAHIQAARSGSYLMGYAAPTVEGINVHNLAALSTPNQRACAVSTVLLVRLAARTQAALSGSYRRVCALNMVVGVTAHSQVALTAPREWVCVVPMVE</sequence>
<proteinExistence type="predicted"/>
<reference evidence="2" key="1">
    <citation type="submission" date="2017-03" db="EMBL/GenBank/DDBJ databases">
        <title>Phytopthora megakarya and P. palmivora, two closely related causual agents of cacao black pod achieved similar genome size and gene model numbers by different mechanisms.</title>
        <authorList>
            <person name="Ali S."/>
            <person name="Shao J."/>
            <person name="Larry D.J."/>
            <person name="Kronmiller B."/>
            <person name="Shen D."/>
            <person name="Strem M.D."/>
            <person name="Melnick R.L."/>
            <person name="Guiltinan M.J."/>
            <person name="Tyler B.M."/>
            <person name="Meinhardt L.W."/>
            <person name="Bailey B.A."/>
        </authorList>
    </citation>
    <scope>NUCLEOTIDE SEQUENCE [LARGE SCALE GENOMIC DNA]</scope>
    <source>
        <strain evidence="2">zdho120</strain>
    </source>
</reference>
<organism evidence="1 2">
    <name type="scientific">Phytophthora megakarya</name>
    <dbReference type="NCBI Taxonomy" id="4795"/>
    <lineage>
        <taxon>Eukaryota</taxon>
        <taxon>Sar</taxon>
        <taxon>Stramenopiles</taxon>
        <taxon>Oomycota</taxon>
        <taxon>Peronosporomycetes</taxon>
        <taxon>Peronosporales</taxon>
        <taxon>Peronosporaceae</taxon>
        <taxon>Phytophthora</taxon>
    </lineage>
</organism>
<evidence type="ECO:0000313" key="2">
    <source>
        <dbReference type="Proteomes" id="UP000198211"/>
    </source>
</evidence>
<accession>A0A225WK72</accession>
<dbReference type="AlphaFoldDB" id="A0A225WK72"/>
<dbReference type="EMBL" id="NBNE01000637">
    <property type="protein sequence ID" value="OWZ18131.1"/>
    <property type="molecule type" value="Genomic_DNA"/>
</dbReference>
<evidence type="ECO:0000313" key="1">
    <source>
        <dbReference type="EMBL" id="OWZ18131.1"/>
    </source>
</evidence>
<dbReference type="PANTHER" id="PTHR31827">
    <property type="entry name" value="EMB|CAB89363.1"/>
    <property type="match status" value="1"/>
</dbReference>
<gene>
    <name evidence="1" type="ORF">PHMEG_0007835</name>
</gene>